<keyword evidence="5 14" id="KW-0812">Transmembrane</keyword>
<dbReference type="EC" id="1.6.2.2" evidence="13"/>
<proteinExistence type="inferred from homology"/>
<evidence type="ECO:0000256" key="3">
    <source>
        <dbReference type="ARBA" id="ARBA00006105"/>
    </source>
</evidence>
<keyword evidence="6" id="KW-1000">Mitochondrion outer membrane</keyword>
<evidence type="ECO:0000259" key="15">
    <source>
        <dbReference type="PROSITE" id="PS51384"/>
    </source>
</evidence>
<keyword evidence="7 12" id="KW-0274">FAD</keyword>
<feature type="binding site" evidence="12">
    <location>
        <position position="164"/>
    </location>
    <ligand>
        <name>FAD</name>
        <dbReference type="ChEBI" id="CHEBI:57692"/>
    </ligand>
</feature>
<evidence type="ECO:0000256" key="13">
    <source>
        <dbReference type="RuleBase" id="RU361226"/>
    </source>
</evidence>
<evidence type="ECO:0000256" key="7">
    <source>
        <dbReference type="ARBA" id="ARBA00022827"/>
    </source>
</evidence>
<dbReference type="Pfam" id="PF00970">
    <property type="entry name" value="FAD_binding_6"/>
    <property type="match status" value="1"/>
</dbReference>
<feature type="transmembrane region" description="Helical" evidence="14">
    <location>
        <begin position="12"/>
        <end position="34"/>
    </location>
</feature>
<keyword evidence="4 12" id="KW-0285">Flavoprotein</keyword>
<feature type="binding site" evidence="12">
    <location>
        <position position="113"/>
    </location>
    <ligand>
        <name>FAD</name>
        <dbReference type="ChEBI" id="CHEBI:57692"/>
    </ligand>
</feature>
<dbReference type="InterPro" id="IPR017927">
    <property type="entry name" value="FAD-bd_FR_type"/>
</dbReference>
<dbReference type="InterPro" id="IPR001709">
    <property type="entry name" value="Flavoprot_Pyr_Nucl_cyt_Rdtase"/>
</dbReference>
<feature type="binding site" evidence="12">
    <location>
        <position position="122"/>
    </location>
    <ligand>
        <name>FAD</name>
        <dbReference type="ChEBI" id="CHEBI:57692"/>
    </ligand>
</feature>
<accession>A0A7S3A1G6</accession>
<evidence type="ECO:0000256" key="2">
    <source>
        <dbReference type="ARBA" id="ARBA00004294"/>
    </source>
</evidence>
<keyword evidence="6" id="KW-0496">Mitochondrion</keyword>
<dbReference type="PANTHER" id="PTHR19370:SF184">
    <property type="entry name" value="NADH-CYTOCHROME B5 REDUCTASE-LIKE"/>
    <property type="match status" value="1"/>
</dbReference>
<evidence type="ECO:0000256" key="5">
    <source>
        <dbReference type="ARBA" id="ARBA00022692"/>
    </source>
</evidence>
<evidence type="ECO:0000256" key="8">
    <source>
        <dbReference type="ARBA" id="ARBA00022989"/>
    </source>
</evidence>
<name>A0A7S3A1G6_9RHOD</name>
<evidence type="ECO:0000256" key="11">
    <source>
        <dbReference type="ARBA" id="ARBA00023136"/>
    </source>
</evidence>
<dbReference type="InterPro" id="IPR008333">
    <property type="entry name" value="Cbr1-like_FAD-bd_dom"/>
</dbReference>
<dbReference type="FunFam" id="3.40.50.80:FF:000019">
    <property type="entry name" value="NADH-cytochrome b5 reductase"/>
    <property type="match status" value="1"/>
</dbReference>
<dbReference type="EMBL" id="HBHW01030467">
    <property type="protein sequence ID" value="CAE0055551.1"/>
    <property type="molecule type" value="Transcribed_RNA"/>
</dbReference>
<dbReference type="CDD" id="cd06183">
    <property type="entry name" value="cyt_b5_reduct_like"/>
    <property type="match status" value="1"/>
</dbReference>
<dbReference type="Pfam" id="PF00175">
    <property type="entry name" value="NAD_binding_1"/>
    <property type="match status" value="1"/>
</dbReference>
<protein>
    <recommendedName>
        <fullName evidence="13">NADH-cytochrome b5 reductase</fullName>
        <ecNumber evidence="13">1.6.2.2</ecNumber>
    </recommendedName>
</protein>
<feature type="binding site" evidence="12">
    <location>
        <position position="96"/>
    </location>
    <ligand>
        <name>FAD</name>
        <dbReference type="ChEBI" id="CHEBI:57692"/>
    </ligand>
</feature>
<comment type="catalytic activity">
    <reaction evidence="13">
        <text>2 Fe(III)-[cytochrome b5] + NADH = 2 Fe(II)-[cytochrome b5] + NAD(+) + H(+)</text>
        <dbReference type="Rhea" id="RHEA:46680"/>
        <dbReference type="Rhea" id="RHEA-COMP:10438"/>
        <dbReference type="Rhea" id="RHEA-COMP:10439"/>
        <dbReference type="ChEBI" id="CHEBI:15378"/>
        <dbReference type="ChEBI" id="CHEBI:29033"/>
        <dbReference type="ChEBI" id="CHEBI:29034"/>
        <dbReference type="ChEBI" id="CHEBI:57540"/>
        <dbReference type="ChEBI" id="CHEBI:57945"/>
        <dbReference type="EC" id="1.6.2.2"/>
    </reaction>
</comment>
<keyword evidence="9 13" id="KW-0560">Oxidoreductase</keyword>
<organism evidence="17">
    <name type="scientific">Rhodosorus marinus</name>
    <dbReference type="NCBI Taxonomy" id="101924"/>
    <lineage>
        <taxon>Eukaryota</taxon>
        <taxon>Rhodophyta</taxon>
        <taxon>Stylonematophyceae</taxon>
        <taxon>Stylonematales</taxon>
        <taxon>Stylonemataceae</taxon>
        <taxon>Rhodosorus</taxon>
    </lineage>
</organism>
<dbReference type="PROSITE" id="PS51384">
    <property type="entry name" value="FAD_FR"/>
    <property type="match status" value="1"/>
</dbReference>
<dbReference type="InterPro" id="IPR001834">
    <property type="entry name" value="CBR-like"/>
</dbReference>
<keyword evidence="10 13" id="KW-0520">NAD</keyword>
<dbReference type="PANTHER" id="PTHR19370">
    <property type="entry name" value="NADH-CYTOCHROME B5 REDUCTASE"/>
    <property type="match status" value="1"/>
</dbReference>
<gene>
    <name evidence="16" type="ORF">RMAR00112_LOCUS23582</name>
    <name evidence="17" type="ORF">RMAR00112_LOCUS23586</name>
</gene>
<evidence type="ECO:0000256" key="4">
    <source>
        <dbReference type="ARBA" id="ARBA00022630"/>
    </source>
</evidence>
<dbReference type="Gene3D" id="3.40.50.80">
    <property type="entry name" value="Nucleotide-binding domain of ferredoxin-NADP reductase (FNR) module"/>
    <property type="match status" value="1"/>
</dbReference>
<evidence type="ECO:0000256" key="9">
    <source>
        <dbReference type="ARBA" id="ARBA00023002"/>
    </source>
</evidence>
<dbReference type="InterPro" id="IPR039261">
    <property type="entry name" value="FNR_nucleotide-bd"/>
</dbReference>
<keyword evidence="8 14" id="KW-1133">Transmembrane helix</keyword>
<evidence type="ECO:0000313" key="17">
    <source>
        <dbReference type="EMBL" id="CAE0055555.1"/>
    </source>
</evidence>
<dbReference type="Gene3D" id="2.40.30.10">
    <property type="entry name" value="Translation factors"/>
    <property type="match status" value="1"/>
</dbReference>
<dbReference type="InterPro" id="IPR017938">
    <property type="entry name" value="Riboflavin_synthase-like_b-brl"/>
</dbReference>
<evidence type="ECO:0000256" key="12">
    <source>
        <dbReference type="PIRSR" id="PIRSR601834-1"/>
    </source>
</evidence>
<dbReference type="GO" id="GO:0005741">
    <property type="term" value="C:mitochondrial outer membrane"/>
    <property type="evidence" value="ECO:0007669"/>
    <property type="project" value="UniProtKB-SubCell"/>
</dbReference>
<keyword evidence="11 14" id="KW-0472">Membrane</keyword>
<sequence length="279" mass="30392">MDDLVNILKGNIAIAIGAIALLGAIGWWLFAALGGPVMDKQTARAFPLVEKTVLTENTRLFRFSVGAGKKLGLPIGRHVRLIAPAGPSKAEIFRSYTPVSSADVVGHFDLLIKIYPAPGGAMGRYLDSLEIGQTIDMKGPFGLFEYQVGKFKELGMLAGGTGITPMYQVINAILDNPKDTTRVKLIFANVKDTDILMRSRLEELAKNFPEQFSVYFVLNEPPPGWEGGSGFISEAHIKEHVGLPEAAKQVLLCGPQPMNRAMRVNLTNIGYDKSEIFAF</sequence>
<comment type="cofactor">
    <cofactor evidence="1 12 13">
        <name>FAD</name>
        <dbReference type="ChEBI" id="CHEBI:57692"/>
    </cofactor>
</comment>
<evidence type="ECO:0000256" key="6">
    <source>
        <dbReference type="ARBA" id="ARBA00022787"/>
    </source>
</evidence>
<evidence type="ECO:0000313" key="16">
    <source>
        <dbReference type="EMBL" id="CAE0055551.1"/>
    </source>
</evidence>
<dbReference type="InterPro" id="IPR001433">
    <property type="entry name" value="OxRdtase_FAD/NAD-bd"/>
</dbReference>
<dbReference type="GO" id="GO:0090524">
    <property type="term" value="F:cytochrome-b5 reductase activity, acting on NADH"/>
    <property type="evidence" value="ECO:0007669"/>
    <property type="project" value="UniProtKB-EC"/>
</dbReference>
<comment type="similarity">
    <text evidence="3 13">Belongs to the flavoprotein pyridine nucleotide cytochrome reductase family.</text>
</comment>
<feature type="domain" description="FAD-binding FR-type" evidence="15">
    <location>
        <begin position="41"/>
        <end position="147"/>
    </location>
</feature>
<evidence type="ECO:0000256" key="14">
    <source>
        <dbReference type="SAM" id="Phobius"/>
    </source>
</evidence>
<reference evidence="17" key="1">
    <citation type="submission" date="2021-01" db="EMBL/GenBank/DDBJ databases">
        <authorList>
            <person name="Corre E."/>
            <person name="Pelletier E."/>
            <person name="Niang G."/>
            <person name="Scheremetjew M."/>
            <person name="Finn R."/>
            <person name="Kale V."/>
            <person name="Holt S."/>
            <person name="Cochrane G."/>
            <person name="Meng A."/>
            <person name="Brown T."/>
            <person name="Cohen L."/>
        </authorList>
    </citation>
    <scope>NUCLEOTIDE SEQUENCE</scope>
    <source>
        <strain evidence="17">CCMP 769</strain>
    </source>
</reference>
<dbReference type="AlphaFoldDB" id="A0A7S3A1G6"/>
<comment type="subcellular location">
    <subcellularLocation>
        <location evidence="2">Mitochondrion outer membrane</location>
    </subcellularLocation>
</comment>
<evidence type="ECO:0000256" key="10">
    <source>
        <dbReference type="ARBA" id="ARBA00023027"/>
    </source>
</evidence>
<feature type="binding site" evidence="12">
    <location>
        <position position="111"/>
    </location>
    <ligand>
        <name>FAD</name>
        <dbReference type="ChEBI" id="CHEBI:57692"/>
    </ligand>
</feature>
<dbReference type="PRINTS" id="PR00406">
    <property type="entry name" value="CYTB5RDTASE"/>
</dbReference>
<dbReference type="SUPFAM" id="SSF63380">
    <property type="entry name" value="Riboflavin synthase domain-like"/>
    <property type="match status" value="1"/>
</dbReference>
<feature type="binding site" evidence="12">
    <location>
        <position position="94"/>
    </location>
    <ligand>
        <name>FAD</name>
        <dbReference type="ChEBI" id="CHEBI:57692"/>
    </ligand>
</feature>
<evidence type="ECO:0000256" key="1">
    <source>
        <dbReference type="ARBA" id="ARBA00001974"/>
    </source>
</evidence>
<dbReference type="EMBL" id="HBHW01030471">
    <property type="protein sequence ID" value="CAE0055555.1"/>
    <property type="molecule type" value="Transcribed_RNA"/>
</dbReference>
<dbReference type="SUPFAM" id="SSF52343">
    <property type="entry name" value="Ferredoxin reductase-like, C-terminal NADP-linked domain"/>
    <property type="match status" value="1"/>
</dbReference>
<dbReference type="PRINTS" id="PR00371">
    <property type="entry name" value="FPNCR"/>
</dbReference>